<dbReference type="RefSeq" id="WP_145399165.1">
    <property type="nucleotide sequence ID" value="NZ_VLKU01000010.1"/>
</dbReference>
<dbReference type="InterPro" id="IPR016922">
    <property type="entry name" value="UCP029505"/>
</dbReference>
<evidence type="ECO:0000256" key="1">
    <source>
        <dbReference type="SAM" id="Phobius"/>
    </source>
</evidence>
<evidence type="ECO:0000313" key="2">
    <source>
        <dbReference type="EMBL" id="TWI31214.1"/>
    </source>
</evidence>
<keyword evidence="1" id="KW-1133">Transmembrane helix</keyword>
<dbReference type="OrthoDB" id="5366025at2"/>
<dbReference type="Proteomes" id="UP000316225">
    <property type="component" value="Unassembled WGS sequence"/>
</dbReference>
<proteinExistence type="predicted"/>
<gene>
    <name evidence="2" type="ORF">IQ24_03072</name>
</gene>
<reference evidence="2 3" key="1">
    <citation type="journal article" date="2015" name="Stand. Genomic Sci.">
        <title>Genomic Encyclopedia of Bacterial and Archaeal Type Strains, Phase III: the genomes of soil and plant-associated and newly described type strains.</title>
        <authorList>
            <person name="Whitman W.B."/>
            <person name="Woyke T."/>
            <person name="Klenk H.P."/>
            <person name="Zhou Y."/>
            <person name="Lilburn T.G."/>
            <person name="Beck B.J."/>
            <person name="De Vos P."/>
            <person name="Vandamme P."/>
            <person name="Eisen J.A."/>
            <person name="Garrity G."/>
            <person name="Hugenholtz P."/>
            <person name="Kyrpides N.C."/>
        </authorList>
    </citation>
    <scope>NUCLEOTIDE SEQUENCE [LARGE SCALE GENOMIC DNA]</scope>
    <source>
        <strain evidence="2 3">CGMCC 1.5364</strain>
    </source>
</reference>
<dbReference type="AlphaFoldDB" id="A0A562NGJ1"/>
<accession>A0A562NGJ1</accession>
<keyword evidence="1" id="KW-0472">Membrane</keyword>
<evidence type="ECO:0008006" key="4">
    <source>
        <dbReference type="Google" id="ProtNLM"/>
    </source>
</evidence>
<keyword evidence="1" id="KW-0812">Transmembrane</keyword>
<feature type="transmembrane region" description="Helical" evidence="1">
    <location>
        <begin position="21"/>
        <end position="41"/>
    </location>
</feature>
<dbReference type="EMBL" id="VLKU01000010">
    <property type="protein sequence ID" value="TWI31214.1"/>
    <property type="molecule type" value="Genomic_DNA"/>
</dbReference>
<evidence type="ECO:0000313" key="3">
    <source>
        <dbReference type="Proteomes" id="UP000316225"/>
    </source>
</evidence>
<organism evidence="2 3">
    <name type="scientific">Paracoccus sulfuroxidans</name>
    <dbReference type="NCBI Taxonomy" id="384678"/>
    <lineage>
        <taxon>Bacteria</taxon>
        <taxon>Pseudomonadati</taxon>
        <taxon>Pseudomonadota</taxon>
        <taxon>Alphaproteobacteria</taxon>
        <taxon>Rhodobacterales</taxon>
        <taxon>Paracoccaceae</taxon>
        <taxon>Paracoccus</taxon>
    </lineage>
</organism>
<protein>
    <recommendedName>
        <fullName evidence="4">Thiamine pyrophosphate-binding protein</fullName>
    </recommendedName>
</protein>
<sequence length="182" mass="19691">MSAGVARGNAQTRIGRWWQDWRFHLSAVAVIVPILCFPPFYTLAMQASGKAGLGAREASELQVGPFPLKIAEFNTDAPIGQGVAGDRKVFSLALCKGCEDRIRAVYLRVGKPRSIRAAGALFNGPPSRMTTDVQLPGSISVNDGLWVTVEEWDGTVHKGDIAIETASPATAQWLRRKEGSQK</sequence>
<dbReference type="PIRSF" id="PIRSF029505">
    <property type="entry name" value="UCP029505"/>
    <property type="match status" value="1"/>
</dbReference>
<keyword evidence="3" id="KW-1185">Reference proteome</keyword>
<comment type="caution">
    <text evidence="2">The sequence shown here is derived from an EMBL/GenBank/DDBJ whole genome shotgun (WGS) entry which is preliminary data.</text>
</comment>
<name>A0A562NGJ1_9RHOB</name>